<dbReference type="InterPro" id="IPR002577">
    <property type="entry name" value="HTH_HxlR"/>
</dbReference>
<dbReference type="PANTHER" id="PTHR33204">
    <property type="entry name" value="TRANSCRIPTIONAL REGULATOR, MARR FAMILY"/>
    <property type="match status" value="1"/>
</dbReference>
<evidence type="ECO:0000256" key="2">
    <source>
        <dbReference type="ARBA" id="ARBA00023125"/>
    </source>
</evidence>
<feature type="region of interest" description="Disordered" evidence="4">
    <location>
        <begin position="127"/>
        <end position="225"/>
    </location>
</feature>
<accession>A0A7K1FSM7</accession>
<dbReference type="AlphaFoldDB" id="A0A7K1FSM7"/>
<evidence type="ECO:0000259" key="5">
    <source>
        <dbReference type="PROSITE" id="PS51118"/>
    </source>
</evidence>
<evidence type="ECO:0000256" key="3">
    <source>
        <dbReference type="ARBA" id="ARBA00023163"/>
    </source>
</evidence>
<dbReference type="PROSITE" id="PS51118">
    <property type="entry name" value="HTH_HXLR"/>
    <property type="match status" value="1"/>
</dbReference>
<dbReference type="PANTHER" id="PTHR33204:SF37">
    <property type="entry name" value="HTH-TYPE TRANSCRIPTIONAL REGULATOR YODB"/>
    <property type="match status" value="1"/>
</dbReference>
<keyword evidence="1" id="KW-0805">Transcription regulation</keyword>
<name>A0A7K1FSM7_9ACTN</name>
<protein>
    <recommendedName>
        <fullName evidence="5">HTH hxlR-type domain-containing protein</fullName>
    </recommendedName>
</protein>
<keyword evidence="2" id="KW-0238">DNA-binding</keyword>
<evidence type="ECO:0000256" key="1">
    <source>
        <dbReference type="ARBA" id="ARBA00023015"/>
    </source>
</evidence>
<evidence type="ECO:0000256" key="4">
    <source>
        <dbReference type="SAM" id="MobiDB-lite"/>
    </source>
</evidence>
<proteinExistence type="predicted"/>
<evidence type="ECO:0000313" key="6">
    <source>
        <dbReference type="EMBL" id="MTD17162.1"/>
    </source>
</evidence>
<dbReference type="GO" id="GO:0003677">
    <property type="term" value="F:DNA binding"/>
    <property type="evidence" value="ECO:0007669"/>
    <property type="project" value="UniProtKB-KW"/>
</dbReference>
<comment type="caution">
    <text evidence="6">The sequence shown here is derived from an EMBL/GenBank/DDBJ whole genome shotgun (WGS) entry which is preliminary data.</text>
</comment>
<evidence type="ECO:0000313" key="7">
    <source>
        <dbReference type="Proteomes" id="UP000460221"/>
    </source>
</evidence>
<organism evidence="6 7">
    <name type="scientific">Nakamurella alba</name>
    <dbReference type="NCBI Taxonomy" id="2665158"/>
    <lineage>
        <taxon>Bacteria</taxon>
        <taxon>Bacillati</taxon>
        <taxon>Actinomycetota</taxon>
        <taxon>Actinomycetes</taxon>
        <taxon>Nakamurellales</taxon>
        <taxon>Nakamurellaceae</taxon>
        <taxon>Nakamurella</taxon>
    </lineage>
</organism>
<keyword evidence="7" id="KW-1185">Reference proteome</keyword>
<feature type="domain" description="HTH hxlR-type" evidence="5">
    <location>
        <begin position="15"/>
        <end position="125"/>
    </location>
</feature>
<dbReference type="Proteomes" id="UP000460221">
    <property type="component" value="Unassembled WGS sequence"/>
</dbReference>
<sequence length="225" mass="24400">MERRARRGDLFSPTCPTRHLLDRIGDKWTSMAVKLLAAERATAERTGAGTGEIRFAELRRRMPGISKKMLAATLQRMESDRLVIRREEPTVPPRVHYSLTDLGLSLEVPLAALRDWAEEHIAEIDDSAGVLDDGPADGRVDGSADGPVDDFFDGRVGESASGPVDDSLDGRVDESATVGSAAEHSAGELTGAKVRDQRGELVGHVHRQDVPGRREQPAGERVGHP</sequence>
<dbReference type="SUPFAM" id="SSF46785">
    <property type="entry name" value="Winged helix' DNA-binding domain"/>
    <property type="match status" value="1"/>
</dbReference>
<gene>
    <name evidence="6" type="ORF">GIS00_24825</name>
</gene>
<dbReference type="EMBL" id="WLYK01000016">
    <property type="protein sequence ID" value="MTD17162.1"/>
    <property type="molecule type" value="Genomic_DNA"/>
</dbReference>
<dbReference type="InterPro" id="IPR036390">
    <property type="entry name" value="WH_DNA-bd_sf"/>
</dbReference>
<reference evidence="6 7" key="1">
    <citation type="submission" date="2019-11" db="EMBL/GenBank/DDBJ databases">
        <authorList>
            <person name="Jiang L.-Q."/>
        </authorList>
    </citation>
    <scope>NUCLEOTIDE SEQUENCE [LARGE SCALE GENOMIC DNA]</scope>
    <source>
        <strain evidence="6 7">YIM 132087</strain>
    </source>
</reference>
<dbReference type="Pfam" id="PF01638">
    <property type="entry name" value="HxlR"/>
    <property type="match status" value="1"/>
</dbReference>
<keyword evidence="3" id="KW-0804">Transcription</keyword>
<dbReference type="InterPro" id="IPR036388">
    <property type="entry name" value="WH-like_DNA-bd_sf"/>
</dbReference>
<feature type="compositionally biased region" description="Basic and acidic residues" evidence="4">
    <location>
        <begin position="193"/>
        <end position="225"/>
    </location>
</feature>
<dbReference type="Gene3D" id="1.10.10.10">
    <property type="entry name" value="Winged helix-like DNA-binding domain superfamily/Winged helix DNA-binding domain"/>
    <property type="match status" value="1"/>
</dbReference>